<dbReference type="GO" id="GO:0005524">
    <property type="term" value="F:ATP binding"/>
    <property type="evidence" value="ECO:0007669"/>
    <property type="project" value="InterPro"/>
</dbReference>
<dbReference type="InterPro" id="IPR027417">
    <property type="entry name" value="P-loop_NTPase"/>
</dbReference>
<dbReference type="Proteomes" id="UP000681720">
    <property type="component" value="Unassembled WGS sequence"/>
</dbReference>
<dbReference type="Pfam" id="PF00270">
    <property type="entry name" value="DEAD"/>
    <property type="match status" value="1"/>
</dbReference>
<dbReference type="Gene3D" id="3.40.50.300">
    <property type="entry name" value="P-loop containing nucleotide triphosphate hydrolases"/>
    <property type="match status" value="1"/>
</dbReference>
<evidence type="ECO:0000256" key="2">
    <source>
        <dbReference type="ARBA" id="ARBA00022806"/>
    </source>
</evidence>
<dbReference type="GO" id="GO:0005737">
    <property type="term" value="C:cytoplasm"/>
    <property type="evidence" value="ECO:0007669"/>
    <property type="project" value="TreeGrafter"/>
</dbReference>
<dbReference type="GO" id="GO:0016787">
    <property type="term" value="F:hydrolase activity"/>
    <property type="evidence" value="ECO:0007669"/>
    <property type="project" value="UniProtKB-KW"/>
</dbReference>
<evidence type="ECO:0000313" key="5">
    <source>
        <dbReference type="Proteomes" id="UP000681720"/>
    </source>
</evidence>
<feature type="non-terminal residue" evidence="4">
    <location>
        <position position="1"/>
    </location>
</feature>
<gene>
    <name evidence="4" type="ORF">GIL414_LOCUS20431</name>
</gene>
<keyword evidence="2" id="KW-0067">ATP-binding</keyword>
<proteinExistence type="predicted"/>
<feature type="domain" description="Helicase ATP-binding" evidence="3">
    <location>
        <begin position="1"/>
        <end position="103"/>
    </location>
</feature>
<dbReference type="PANTHER" id="PTHR44533:SF4">
    <property type="entry name" value="DEAD_H RNA HELICASE, PUTATIVE-RELATED"/>
    <property type="match status" value="1"/>
</dbReference>
<name>A0A8S2RL31_9BILA</name>
<dbReference type="PANTHER" id="PTHR44533">
    <property type="entry name" value="DEAD/H RNA HELICASE, PUTATIVE-RELATED"/>
    <property type="match status" value="1"/>
</dbReference>
<sequence>MNKVIKDQNDPNGICVYIAPTKALVNQVAATIYSKFGPIFGIFTRDFRRNMNECRILVTVPQCMEILLLSPSHQRWCKRIKYAIFDEIHCMSGEIGADVWEKT</sequence>
<dbReference type="EMBL" id="CAJOBJ010013749">
    <property type="protein sequence ID" value="CAF4172511.1"/>
    <property type="molecule type" value="Genomic_DNA"/>
</dbReference>
<dbReference type="AlphaFoldDB" id="A0A8S2RL31"/>
<keyword evidence="2" id="KW-0547">Nucleotide-binding</keyword>
<dbReference type="SUPFAM" id="SSF52540">
    <property type="entry name" value="P-loop containing nucleoside triphosphate hydrolases"/>
    <property type="match status" value="1"/>
</dbReference>
<keyword evidence="2" id="KW-0347">Helicase</keyword>
<comment type="caution">
    <text evidence="4">The sequence shown here is derived from an EMBL/GenBank/DDBJ whole genome shotgun (WGS) entry which is preliminary data.</text>
</comment>
<dbReference type="PROSITE" id="PS51192">
    <property type="entry name" value="HELICASE_ATP_BIND_1"/>
    <property type="match status" value="1"/>
</dbReference>
<dbReference type="GO" id="GO:0003676">
    <property type="term" value="F:nucleic acid binding"/>
    <property type="evidence" value="ECO:0007669"/>
    <property type="project" value="InterPro"/>
</dbReference>
<evidence type="ECO:0000259" key="3">
    <source>
        <dbReference type="PROSITE" id="PS51192"/>
    </source>
</evidence>
<keyword evidence="1" id="KW-0378">Hydrolase</keyword>
<organism evidence="4 5">
    <name type="scientific">Rotaria magnacalcarata</name>
    <dbReference type="NCBI Taxonomy" id="392030"/>
    <lineage>
        <taxon>Eukaryota</taxon>
        <taxon>Metazoa</taxon>
        <taxon>Spiralia</taxon>
        <taxon>Gnathifera</taxon>
        <taxon>Rotifera</taxon>
        <taxon>Eurotatoria</taxon>
        <taxon>Bdelloidea</taxon>
        <taxon>Philodinida</taxon>
        <taxon>Philodinidae</taxon>
        <taxon>Rotaria</taxon>
    </lineage>
</organism>
<evidence type="ECO:0000313" key="4">
    <source>
        <dbReference type="EMBL" id="CAF4172511.1"/>
    </source>
</evidence>
<accession>A0A8S2RL31</accession>
<protein>
    <recommendedName>
        <fullName evidence="3">Helicase ATP-binding domain-containing protein</fullName>
    </recommendedName>
</protein>
<dbReference type="GO" id="GO:0004386">
    <property type="term" value="F:helicase activity"/>
    <property type="evidence" value="ECO:0007669"/>
    <property type="project" value="UniProtKB-KW"/>
</dbReference>
<dbReference type="InterPro" id="IPR052431">
    <property type="entry name" value="SKI2_subfamily_helicases"/>
</dbReference>
<dbReference type="InterPro" id="IPR011545">
    <property type="entry name" value="DEAD/DEAH_box_helicase_dom"/>
</dbReference>
<dbReference type="InterPro" id="IPR014001">
    <property type="entry name" value="Helicase_ATP-bd"/>
</dbReference>
<reference evidence="4" key="1">
    <citation type="submission" date="2021-02" db="EMBL/GenBank/DDBJ databases">
        <authorList>
            <person name="Nowell W R."/>
        </authorList>
    </citation>
    <scope>NUCLEOTIDE SEQUENCE</scope>
</reference>
<evidence type="ECO:0000256" key="1">
    <source>
        <dbReference type="ARBA" id="ARBA00022801"/>
    </source>
</evidence>